<dbReference type="AlphaFoldDB" id="A0A2K4MRS6"/>
<dbReference type="Gene3D" id="3.30.70.1530">
    <property type="entry name" value="Hypothetical protein rpa1041"/>
    <property type="match status" value="1"/>
</dbReference>
<dbReference type="PANTHER" id="PTHR30046">
    <property type="entry name" value="FLAGELLAR M-RING PROTEIN"/>
    <property type="match status" value="1"/>
</dbReference>
<dbReference type="NCBIfam" id="TIGR02544">
    <property type="entry name" value="III_secr_YscJ"/>
    <property type="match status" value="1"/>
</dbReference>
<comment type="caution">
    <text evidence="12">The sequence shown here is derived from an EMBL/GenBank/DDBJ whole genome shotgun (WGS) entry which is preliminary data.</text>
</comment>
<keyword evidence="10" id="KW-0812">Transmembrane</keyword>
<dbReference type="InterPro" id="IPR006182">
    <property type="entry name" value="FliF_N_dom"/>
</dbReference>
<comment type="subcellular location">
    <subcellularLocation>
        <location evidence="1">Cell outer membrane</location>
        <topology evidence="1">Lipid-anchor</topology>
    </subcellularLocation>
</comment>
<keyword evidence="8 10" id="KW-0998">Cell outer membrane</keyword>
<evidence type="ECO:0000256" key="4">
    <source>
        <dbReference type="ARBA" id="ARBA00022729"/>
    </source>
</evidence>
<dbReference type="EMBL" id="PPTF01000017">
    <property type="protein sequence ID" value="POA99798.1"/>
    <property type="molecule type" value="Genomic_DNA"/>
</dbReference>
<evidence type="ECO:0000256" key="7">
    <source>
        <dbReference type="ARBA" id="ARBA00023139"/>
    </source>
</evidence>
<dbReference type="PROSITE" id="PS51257">
    <property type="entry name" value="PROKAR_LIPOPROTEIN"/>
    <property type="match status" value="1"/>
</dbReference>
<evidence type="ECO:0000256" key="3">
    <source>
        <dbReference type="ARBA" id="ARBA00022448"/>
    </source>
</evidence>
<name>A0A2K4MRS6_9NEIS</name>
<keyword evidence="9 10" id="KW-0449">Lipoprotein</keyword>
<reference evidence="12 13" key="1">
    <citation type="submission" date="2018-01" db="EMBL/GenBank/DDBJ databases">
        <title>Genomic Sequence of Chromobacterium MWU13-2610 from wild cranberry bogs within the Cape Cod National Seashore.</title>
        <authorList>
            <person name="O'Hara-Hanley K."/>
            <person name="Soby S."/>
            <person name="Harrison A."/>
        </authorList>
    </citation>
    <scope>NUCLEOTIDE SEQUENCE [LARGE SCALE GENOMIC DNA]</scope>
    <source>
        <strain evidence="12 13">MWU13-2610</strain>
    </source>
</reference>
<evidence type="ECO:0000313" key="13">
    <source>
        <dbReference type="Proteomes" id="UP000236416"/>
    </source>
</evidence>
<keyword evidence="6 10" id="KW-0472">Membrane</keyword>
<organism evidence="12 13">
    <name type="scientific">Chromobacterium sinusclupearum</name>
    <dbReference type="NCBI Taxonomy" id="2077146"/>
    <lineage>
        <taxon>Bacteria</taxon>
        <taxon>Pseudomonadati</taxon>
        <taxon>Pseudomonadota</taxon>
        <taxon>Betaproteobacteria</taxon>
        <taxon>Neisseriales</taxon>
        <taxon>Chromobacteriaceae</taxon>
        <taxon>Chromobacterium</taxon>
    </lineage>
</organism>
<proteinExistence type="inferred from homology"/>
<dbReference type="GO" id="GO:0009279">
    <property type="term" value="C:cell outer membrane"/>
    <property type="evidence" value="ECO:0007669"/>
    <property type="project" value="UniProtKB-SubCell"/>
</dbReference>
<keyword evidence="13" id="KW-1185">Reference proteome</keyword>
<keyword evidence="4 10" id="KW-0732">Signal</keyword>
<gene>
    <name evidence="12" type="ORF">C2134_04825</name>
</gene>
<dbReference type="InterPro" id="IPR045851">
    <property type="entry name" value="AMP-bd_C_sf"/>
</dbReference>
<dbReference type="GO" id="GO:0009306">
    <property type="term" value="P:protein secretion"/>
    <property type="evidence" value="ECO:0007669"/>
    <property type="project" value="InterPro"/>
</dbReference>
<dbReference type="PRINTS" id="PR01338">
    <property type="entry name" value="TYPE3OMKPROT"/>
</dbReference>
<accession>A0A2K4MRS6</accession>
<evidence type="ECO:0000256" key="1">
    <source>
        <dbReference type="ARBA" id="ARBA00004459"/>
    </source>
</evidence>
<evidence type="ECO:0000256" key="8">
    <source>
        <dbReference type="ARBA" id="ARBA00023237"/>
    </source>
</evidence>
<evidence type="ECO:0000256" key="9">
    <source>
        <dbReference type="ARBA" id="ARBA00023288"/>
    </source>
</evidence>
<keyword evidence="7 10" id="KW-0564">Palmitate</keyword>
<dbReference type="InterPro" id="IPR003282">
    <property type="entry name" value="T3SS_SctJ"/>
</dbReference>
<evidence type="ECO:0000256" key="2">
    <source>
        <dbReference type="ARBA" id="ARBA00009509"/>
    </source>
</evidence>
<dbReference type="RefSeq" id="WP_103317988.1">
    <property type="nucleotide sequence ID" value="NZ_PPTF01000017.1"/>
</dbReference>
<protein>
    <recommendedName>
        <fullName evidence="10">Lipoprotein</fullName>
    </recommendedName>
</protein>
<evidence type="ECO:0000256" key="6">
    <source>
        <dbReference type="ARBA" id="ARBA00023136"/>
    </source>
</evidence>
<dbReference type="Proteomes" id="UP000236416">
    <property type="component" value="Unassembled WGS sequence"/>
</dbReference>
<evidence type="ECO:0000259" key="11">
    <source>
        <dbReference type="Pfam" id="PF01514"/>
    </source>
</evidence>
<dbReference type="Pfam" id="PF01514">
    <property type="entry name" value="YscJ_FliF"/>
    <property type="match status" value="1"/>
</dbReference>
<keyword evidence="3" id="KW-0813">Transport</keyword>
<dbReference type="InterPro" id="IPR043427">
    <property type="entry name" value="YscJ/FliF"/>
</dbReference>
<evidence type="ECO:0000256" key="5">
    <source>
        <dbReference type="ARBA" id="ARBA00022927"/>
    </source>
</evidence>
<evidence type="ECO:0000313" key="12">
    <source>
        <dbReference type="EMBL" id="POA99798.1"/>
    </source>
</evidence>
<evidence type="ECO:0000256" key="10">
    <source>
        <dbReference type="RuleBase" id="RU364102"/>
    </source>
</evidence>
<feature type="transmembrane region" description="Helical" evidence="10">
    <location>
        <begin position="203"/>
        <end position="224"/>
    </location>
</feature>
<comment type="similarity">
    <text evidence="2 10">Belongs to the YscJ lipoprotein family.</text>
</comment>
<keyword evidence="10" id="KW-1133">Transmembrane helix</keyword>
<dbReference type="PANTHER" id="PTHR30046:SF3">
    <property type="entry name" value="SECRETION SYSTEM APPARATUS LIPOPROTEIN SSAJ"/>
    <property type="match status" value="1"/>
</dbReference>
<keyword evidence="5" id="KW-0653">Protein transport</keyword>
<sequence>MKTSPWVLLLLVLPLLAGCKSELYSKLDETEANQMLALLIYNKIPAEKQVGKDGVSLRVEEDRFVDAVEVLRQNGLPKRKTVTMQNLFPSGQLVSSPAQEEAKLNYLKSQQLEKMLGSMDGVITAEVSVAEPRAVDGEAPAPSSAAVFIKYSPEINLPARGAEIRALVRDGIPGLAADRITLTLQRAEYRYLPPAPVARQTPWPAIAAAGGTALLGVCAAVAMWRRRRPGVAG</sequence>
<dbReference type="Gene3D" id="3.30.300.30">
    <property type="match status" value="1"/>
</dbReference>
<feature type="domain" description="Flagellar M-ring N-terminal" evidence="11">
    <location>
        <begin position="22"/>
        <end position="187"/>
    </location>
</feature>